<proteinExistence type="predicted"/>
<dbReference type="InterPro" id="IPR000160">
    <property type="entry name" value="GGDEF_dom"/>
</dbReference>
<feature type="domain" description="GGDEF" evidence="4">
    <location>
        <begin position="417"/>
        <end position="550"/>
    </location>
</feature>
<gene>
    <name evidence="5" type="ORF">N482_11370</name>
</gene>
<evidence type="ECO:0000256" key="2">
    <source>
        <dbReference type="SAM" id="Phobius"/>
    </source>
</evidence>
<dbReference type="Gene3D" id="3.20.20.450">
    <property type="entry name" value="EAL domain"/>
    <property type="match status" value="1"/>
</dbReference>
<dbReference type="InterPro" id="IPR035965">
    <property type="entry name" value="PAS-like_dom_sf"/>
</dbReference>
<dbReference type="InterPro" id="IPR052155">
    <property type="entry name" value="Biofilm_reg_signaling"/>
</dbReference>
<evidence type="ECO:0000313" key="6">
    <source>
        <dbReference type="Proteomes" id="UP000076587"/>
    </source>
</evidence>
<feature type="transmembrane region" description="Helical" evidence="2">
    <location>
        <begin position="12"/>
        <end position="33"/>
    </location>
</feature>
<dbReference type="CDD" id="cd00130">
    <property type="entry name" value="PAS"/>
    <property type="match status" value="1"/>
</dbReference>
<evidence type="ECO:0000313" key="5">
    <source>
        <dbReference type="EMBL" id="KZN46882.1"/>
    </source>
</evidence>
<dbReference type="PROSITE" id="PS50883">
    <property type="entry name" value="EAL"/>
    <property type="match status" value="1"/>
</dbReference>
<dbReference type="InterPro" id="IPR000014">
    <property type="entry name" value="PAS"/>
</dbReference>
<dbReference type="Pfam" id="PF08448">
    <property type="entry name" value="PAS_4"/>
    <property type="match status" value="1"/>
</dbReference>
<accession>A0A167BTF3</accession>
<dbReference type="Pfam" id="PF00990">
    <property type="entry name" value="GGDEF"/>
    <property type="match status" value="1"/>
</dbReference>
<evidence type="ECO:0008006" key="7">
    <source>
        <dbReference type="Google" id="ProtNLM"/>
    </source>
</evidence>
<dbReference type="SMART" id="SM00052">
    <property type="entry name" value="EAL"/>
    <property type="match status" value="1"/>
</dbReference>
<dbReference type="InterPro" id="IPR035919">
    <property type="entry name" value="EAL_sf"/>
</dbReference>
<keyword evidence="2" id="KW-1133">Transmembrane helix</keyword>
<dbReference type="AlphaFoldDB" id="A0A167BTF3"/>
<dbReference type="SMART" id="SM00267">
    <property type="entry name" value="GGDEF"/>
    <property type="match status" value="1"/>
</dbReference>
<dbReference type="Proteomes" id="UP000076587">
    <property type="component" value="Unassembled WGS sequence"/>
</dbReference>
<dbReference type="Pfam" id="PF00563">
    <property type="entry name" value="EAL"/>
    <property type="match status" value="1"/>
</dbReference>
<keyword evidence="2" id="KW-0472">Membrane</keyword>
<feature type="transmembrane region" description="Helical" evidence="2">
    <location>
        <begin position="181"/>
        <end position="203"/>
    </location>
</feature>
<dbReference type="GO" id="GO:0003824">
    <property type="term" value="F:catalytic activity"/>
    <property type="evidence" value="ECO:0007669"/>
    <property type="project" value="UniProtKB-ARBA"/>
</dbReference>
<evidence type="ECO:0000259" key="3">
    <source>
        <dbReference type="PROSITE" id="PS50883"/>
    </source>
</evidence>
<feature type="domain" description="EAL" evidence="3">
    <location>
        <begin position="559"/>
        <end position="813"/>
    </location>
</feature>
<dbReference type="CDD" id="cd01949">
    <property type="entry name" value="GGDEF"/>
    <property type="match status" value="1"/>
</dbReference>
<keyword evidence="2" id="KW-0812">Transmembrane</keyword>
<dbReference type="PATRIC" id="fig|1365253.3.peg.2788"/>
<dbReference type="RefSeq" id="WP_081227934.1">
    <property type="nucleotide sequence ID" value="NZ_AUXT01000163.1"/>
</dbReference>
<evidence type="ECO:0000256" key="1">
    <source>
        <dbReference type="ARBA" id="ARBA00001946"/>
    </source>
</evidence>
<evidence type="ECO:0000259" key="4">
    <source>
        <dbReference type="PROSITE" id="PS50887"/>
    </source>
</evidence>
<dbReference type="PANTHER" id="PTHR44757:SF2">
    <property type="entry name" value="BIOFILM ARCHITECTURE MAINTENANCE PROTEIN MBAA"/>
    <property type="match status" value="1"/>
</dbReference>
<dbReference type="NCBIfam" id="TIGR00254">
    <property type="entry name" value="GGDEF"/>
    <property type="match status" value="1"/>
</dbReference>
<dbReference type="SUPFAM" id="SSF141868">
    <property type="entry name" value="EAL domain-like"/>
    <property type="match status" value="1"/>
</dbReference>
<name>A0A167BTF3_9GAMM</name>
<dbReference type="SUPFAM" id="SSF55785">
    <property type="entry name" value="PYP-like sensor domain (PAS domain)"/>
    <property type="match status" value="1"/>
</dbReference>
<dbReference type="InterPro" id="IPR001633">
    <property type="entry name" value="EAL_dom"/>
</dbReference>
<dbReference type="PROSITE" id="PS50887">
    <property type="entry name" value="GGDEF"/>
    <property type="match status" value="1"/>
</dbReference>
<dbReference type="InterPro" id="IPR013656">
    <property type="entry name" value="PAS_4"/>
</dbReference>
<organism evidence="5 6">
    <name type="scientific">Pseudoalteromonas luteoviolacea NCIMB 1942</name>
    <dbReference type="NCBI Taxonomy" id="1365253"/>
    <lineage>
        <taxon>Bacteria</taxon>
        <taxon>Pseudomonadati</taxon>
        <taxon>Pseudomonadota</taxon>
        <taxon>Gammaproteobacteria</taxon>
        <taxon>Alteromonadales</taxon>
        <taxon>Pseudoalteromonadaceae</taxon>
        <taxon>Pseudoalteromonas</taxon>
    </lineage>
</organism>
<dbReference type="PANTHER" id="PTHR44757">
    <property type="entry name" value="DIGUANYLATE CYCLASE DGCP"/>
    <property type="match status" value="1"/>
</dbReference>
<comment type="caution">
    <text evidence="5">The sequence shown here is derived from an EMBL/GenBank/DDBJ whole genome shotgun (WGS) entry which is preliminary data.</text>
</comment>
<protein>
    <recommendedName>
        <fullName evidence="7">Diguanylate phosphodiesterase</fullName>
    </recommendedName>
</protein>
<dbReference type="Gene3D" id="3.30.70.270">
    <property type="match status" value="1"/>
</dbReference>
<reference evidence="5 6" key="1">
    <citation type="submission" date="2013-07" db="EMBL/GenBank/DDBJ databases">
        <title>Comparative Genomic and Metabolomic Analysis of Twelve Strains of Pseudoalteromonas luteoviolacea.</title>
        <authorList>
            <person name="Vynne N.G."/>
            <person name="Mansson M."/>
            <person name="Gram L."/>
        </authorList>
    </citation>
    <scope>NUCLEOTIDE SEQUENCE [LARGE SCALE GENOMIC DNA]</scope>
    <source>
        <strain evidence="5 6">NCIMB 1942</strain>
    </source>
</reference>
<dbReference type="OrthoDB" id="1316910at2"/>
<dbReference type="EMBL" id="AUXT01000163">
    <property type="protein sequence ID" value="KZN46882.1"/>
    <property type="molecule type" value="Genomic_DNA"/>
</dbReference>
<dbReference type="InterPro" id="IPR029787">
    <property type="entry name" value="Nucleotide_cyclase"/>
</dbReference>
<dbReference type="FunFam" id="3.30.70.270:FF:000001">
    <property type="entry name" value="Diguanylate cyclase domain protein"/>
    <property type="match status" value="1"/>
</dbReference>
<comment type="cofactor">
    <cofactor evidence="1">
        <name>Mg(2+)</name>
        <dbReference type="ChEBI" id="CHEBI:18420"/>
    </cofactor>
</comment>
<dbReference type="InterPro" id="IPR043128">
    <property type="entry name" value="Rev_trsase/Diguanyl_cyclase"/>
</dbReference>
<sequence length="829" mass="93167">MDKARSINLKLWLTLISTVCAAIFALSLIIFSFQVKKGFLLEDTQAYLSDTLMHTIGSLEAAHSDILINETIRASLFDKHFSYILITDKKLKVLYSSAANQVGENAMALLPHLSNIVVGLSKETPLIQSFDSQQQTYTSYGKITYAEPKGSQSNTTPFLIVTKYSLAEKVSSLYTHYNHNVWIVVASVLVISLLAITISYYFIHKPIAVLVELSDKLGDFKFNHDTSIAGSGELKRLANNLHNASRTLQQGFEQKNQAQQSAIEKQSVLEGIFSALPDIFFIVDKAGKILECHYGSNGTMHIPETPFLGQKLIDVLPTHAAKHFTKAISATEQSGQLTQIEYRIDGETAGKHFEARLSAIPDSNKLVVAVRDITDKKRQEEVILHHAFYDTLTKLPNRFLALDRLQQMIHEAKRNQQLIAVGFIDLDDFKKVNDSMGHEVGDKLLIHSAKILKNALRKQDTVARLGGDEFIVLLGDIADQHHITAIATKLVHLFRSPFEIDDRSFTISLSLGLAVFPNDAATPNELLRKADSAMYSAKQLGRNTFSFFTESMSQDLDRRLMLEEKMRLALANDKFEVYFQPQYDLRSQYVVGAEALLRWHDPELGWISPGEFIPLAEQTGYIIELGQFVLETAIKQINSLQNTLSNPFRIAVNLSPRQFKDPNLVNTVSHLINQFKVDTQLLELEITEGVLLSGDELVRDALFEFHQLGILVSMDDFGTGYSSLNYLRQYPFDVLKIDQSFIFDMNTSEQVKQLVNAIIVMSHNLGIKVIAEGIETQLQLDTLAAMNCDLGQGYFLGKPMSKIDFEAWLTQYALQPLNIENKSLSIQDY</sequence>
<dbReference type="SUPFAM" id="SSF55073">
    <property type="entry name" value="Nucleotide cyclase"/>
    <property type="match status" value="1"/>
</dbReference>
<dbReference type="CDD" id="cd01948">
    <property type="entry name" value="EAL"/>
    <property type="match status" value="1"/>
</dbReference>
<dbReference type="Gene3D" id="3.30.450.20">
    <property type="entry name" value="PAS domain"/>
    <property type="match status" value="1"/>
</dbReference>
<dbReference type="Gene3D" id="6.10.340.10">
    <property type="match status" value="1"/>
</dbReference>